<evidence type="ECO:0008006" key="2">
    <source>
        <dbReference type="Google" id="ProtNLM"/>
    </source>
</evidence>
<comment type="caution">
    <text evidence="1">The sequence shown here is derived from an EMBL/GenBank/DDBJ whole genome shotgun (WGS) entry which is preliminary data.</text>
</comment>
<organism evidence="1">
    <name type="scientific">marine sediment metagenome</name>
    <dbReference type="NCBI Taxonomy" id="412755"/>
    <lineage>
        <taxon>unclassified sequences</taxon>
        <taxon>metagenomes</taxon>
        <taxon>ecological metagenomes</taxon>
    </lineage>
</organism>
<accession>A0A0F8WER1</accession>
<reference evidence="1" key="1">
    <citation type="journal article" date="2015" name="Nature">
        <title>Complex archaea that bridge the gap between prokaryotes and eukaryotes.</title>
        <authorList>
            <person name="Spang A."/>
            <person name="Saw J.H."/>
            <person name="Jorgensen S.L."/>
            <person name="Zaremba-Niedzwiedzka K."/>
            <person name="Martijn J."/>
            <person name="Lind A.E."/>
            <person name="van Eijk R."/>
            <person name="Schleper C."/>
            <person name="Guy L."/>
            <person name="Ettema T.J."/>
        </authorList>
    </citation>
    <scope>NUCLEOTIDE SEQUENCE</scope>
</reference>
<protein>
    <recommendedName>
        <fullName evidence="2">Tip attachment protein J domain-containing protein</fullName>
    </recommendedName>
</protein>
<proteinExistence type="predicted"/>
<dbReference type="AlphaFoldDB" id="A0A0F8WER1"/>
<gene>
    <name evidence="1" type="ORF">LCGC14_3078750</name>
</gene>
<sequence length="349" mass="38619">LSATLTSNQSAVGVDGRPQTPIWRIVLTRAGQSTKTYTKTRVVRISGHIEEEDNQVATVLLDNSDGTLTSLDFEMYKGVISYGYNDPTQGDEYSPCAPLYVLGQRFYSAQGVLVCQLELVGIPNLMAMDKAESEYTVDDTDTDTVKTILTAIINKTLAPYTNYTSYTATYDSPEDSLIDSFIPKDYFRVLVNEDRLEKVKQLLSWTGAKMRAEDDGKVHFLDPTTTGSTYDYEYQLAVSGQHTFFSKELRNRFVQPNKVIVKSPEEHATSYSASDTSATSFAIDPKTETVQLRLASTAQASSIASAIIERYELDADTGAVKVPMNVGQEVFDFINVTDSRQGDSRKGNV</sequence>
<evidence type="ECO:0000313" key="1">
    <source>
        <dbReference type="EMBL" id="KKK55023.1"/>
    </source>
</evidence>
<feature type="non-terminal residue" evidence="1">
    <location>
        <position position="349"/>
    </location>
</feature>
<dbReference type="EMBL" id="LAZR01065698">
    <property type="protein sequence ID" value="KKK55023.1"/>
    <property type="molecule type" value="Genomic_DNA"/>
</dbReference>
<name>A0A0F8WER1_9ZZZZ</name>
<feature type="non-terminal residue" evidence="1">
    <location>
        <position position="1"/>
    </location>
</feature>